<name>A0ABS8WL94_DATST</name>
<dbReference type="EMBL" id="JACEIK010007889">
    <property type="protein sequence ID" value="MCE3050759.1"/>
    <property type="molecule type" value="Genomic_DNA"/>
</dbReference>
<protein>
    <submittedName>
        <fullName evidence="1">Uncharacterized protein</fullName>
    </submittedName>
</protein>
<gene>
    <name evidence="1" type="ORF">HAX54_048029</name>
</gene>
<evidence type="ECO:0000313" key="1">
    <source>
        <dbReference type="EMBL" id="MCE3050759.1"/>
    </source>
</evidence>
<organism evidence="1 2">
    <name type="scientific">Datura stramonium</name>
    <name type="common">Jimsonweed</name>
    <name type="synonym">Common thornapple</name>
    <dbReference type="NCBI Taxonomy" id="4076"/>
    <lineage>
        <taxon>Eukaryota</taxon>
        <taxon>Viridiplantae</taxon>
        <taxon>Streptophyta</taxon>
        <taxon>Embryophyta</taxon>
        <taxon>Tracheophyta</taxon>
        <taxon>Spermatophyta</taxon>
        <taxon>Magnoliopsida</taxon>
        <taxon>eudicotyledons</taxon>
        <taxon>Gunneridae</taxon>
        <taxon>Pentapetalae</taxon>
        <taxon>asterids</taxon>
        <taxon>lamiids</taxon>
        <taxon>Solanales</taxon>
        <taxon>Solanaceae</taxon>
        <taxon>Solanoideae</taxon>
        <taxon>Datureae</taxon>
        <taxon>Datura</taxon>
    </lineage>
</organism>
<keyword evidence="2" id="KW-1185">Reference proteome</keyword>
<reference evidence="1 2" key="1">
    <citation type="journal article" date="2021" name="BMC Genomics">
        <title>Datura genome reveals duplications of psychoactive alkaloid biosynthetic genes and high mutation rate following tissue culture.</title>
        <authorList>
            <person name="Rajewski A."/>
            <person name="Carter-House D."/>
            <person name="Stajich J."/>
            <person name="Litt A."/>
        </authorList>
    </citation>
    <scope>NUCLEOTIDE SEQUENCE [LARGE SCALE GENOMIC DNA]</scope>
    <source>
        <strain evidence="1">AR-01</strain>
    </source>
</reference>
<evidence type="ECO:0000313" key="2">
    <source>
        <dbReference type="Proteomes" id="UP000823775"/>
    </source>
</evidence>
<dbReference type="Proteomes" id="UP000823775">
    <property type="component" value="Unassembled WGS sequence"/>
</dbReference>
<proteinExistence type="predicted"/>
<sequence>MVSLKERPSVDQLIVNQVFNLLIEGKDPCYLKTFYANSEIPLIAEYIGRLRKSLMSDLRGQMSNELKLLCVSSLAGSFEALQSYRRHPYFLLSRTDHFSISLPEICSRKDSTVALDLVK</sequence>
<accession>A0ABS8WL94</accession>
<comment type="caution">
    <text evidence="1">The sequence shown here is derived from an EMBL/GenBank/DDBJ whole genome shotgun (WGS) entry which is preliminary data.</text>
</comment>